<dbReference type="InterPro" id="IPR036890">
    <property type="entry name" value="HATPase_C_sf"/>
</dbReference>
<dbReference type="Pfam" id="PF07730">
    <property type="entry name" value="HisKA_3"/>
    <property type="match status" value="1"/>
</dbReference>
<feature type="compositionally biased region" description="Pro residues" evidence="9">
    <location>
        <begin position="383"/>
        <end position="396"/>
    </location>
</feature>
<feature type="region of interest" description="Disordered" evidence="9">
    <location>
        <begin position="283"/>
        <end position="302"/>
    </location>
</feature>
<dbReference type="InterPro" id="IPR050482">
    <property type="entry name" value="Sensor_HK_TwoCompSys"/>
</dbReference>
<feature type="region of interest" description="Disordered" evidence="9">
    <location>
        <begin position="378"/>
        <end position="436"/>
    </location>
</feature>
<dbReference type="GO" id="GO:0016301">
    <property type="term" value="F:kinase activity"/>
    <property type="evidence" value="ECO:0007669"/>
    <property type="project" value="UniProtKB-KW"/>
</dbReference>
<keyword evidence="10" id="KW-1133">Transmembrane helix</keyword>
<evidence type="ECO:0000256" key="6">
    <source>
        <dbReference type="ARBA" id="ARBA00022777"/>
    </source>
</evidence>
<keyword evidence="10" id="KW-0472">Membrane</keyword>
<accession>A0ABY5SWE3</accession>
<evidence type="ECO:0000256" key="10">
    <source>
        <dbReference type="SAM" id="Phobius"/>
    </source>
</evidence>
<protein>
    <recommendedName>
        <fullName evidence="2">histidine kinase</fullName>
        <ecNumber evidence="2">2.7.13.3</ecNumber>
    </recommendedName>
</protein>
<keyword evidence="4" id="KW-0808">Transferase</keyword>
<sequence length="473" mass="50400">MSEHSVPRRRIPRGVRIAGSILVGVIVYLIGIFTSSMAVTANPWAFSDGELNDTGLVAVLLLFLAWGLVFLRHRWPWVPFVVGGLLTAAWGDALMLLIAVFHLVIRAPKRQAITASAVSTGLVVFSTVRMCLAQPEHNPFSIFFLPDPAQVTGVEATIPPDDSHLAIRVITVAACLIGLGTALGVGALLRRTRRMRAVESIAERETLRNESLSAEIARQSERELLARELHDTLSHRLSVISLHTGALEVAAQTDPEVASTASALREEARASLEDLRHLVGGVRNGNLADPHHSRASSAPPSRATMSAIPELIASVASTGTIVRPLIVIQDVDSCPPALDRAVYRIVQEALTNAMKHAPNSPVTVDIGVSAARGVQLSVSNPLPRTPGPIDVPPRPRYAPDSVRTLGPDAAAHGWAPDGSGEASYDSPLASTGSGTGLVGIRERSEMFGGEASIGVFGEEFRVQVSFPPFRPQT</sequence>
<feature type="domain" description="Signal transduction histidine kinase subgroup 3 dimerisation and phosphoacceptor" evidence="11">
    <location>
        <begin position="221"/>
        <end position="285"/>
    </location>
</feature>
<evidence type="ECO:0000259" key="11">
    <source>
        <dbReference type="Pfam" id="PF07730"/>
    </source>
</evidence>
<dbReference type="SUPFAM" id="SSF55874">
    <property type="entry name" value="ATPase domain of HSP90 chaperone/DNA topoisomerase II/histidine kinase"/>
    <property type="match status" value="1"/>
</dbReference>
<dbReference type="Gene3D" id="3.30.565.10">
    <property type="entry name" value="Histidine kinase-like ATPase, C-terminal domain"/>
    <property type="match status" value="1"/>
</dbReference>
<evidence type="ECO:0000256" key="2">
    <source>
        <dbReference type="ARBA" id="ARBA00012438"/>
    </source>
</evidence>
<feature type="transmembrane region" description="Helical" evidence="10">
    <location>
        <begin position="54"/>
        <end position="71"/>
    </location>
</feature>
<keyword evidence="3" id="KW-0597">Phosphoprotein</keyword>
<feature type="transmembrane region" description="Helical" evidence="10">
    <location>
        <begin position="78"/>
        <end position="105"/>
    </location>
</feature>
<keyword evidence="7" id="KW-0067">ATP-binding</keyword>
<evidence type="ECO:0000256" key="9">
    <source>
        <dbReference type="SAM" id="MobiDB-lite"/>
    </source>
</evidence>
<dbReference type="PANTHER" id="PTHR24421">
    <property type="entry name" value="NITRATE/NITRITE SENSOR PROTEIN NARX-RELATED"/>
    <property type="match status" value="1"/>
</dbReference>
<evidence type="ECO:0000256" key="1">
    <source>
        <dbReference type="ARBA" id="ARBA00000085"/>
    </source>
</evidence>
<comment type="catalytic activity">
    <reaction evidence="1">
        <text>ATP + protein L-histidine = ADP + protein N-phospho-L-histidine.</text>
        <dbReference type="EC" id="2.7.13.3"/>
    </reaction>
</comment>
<keyword evidence="13" id="KW-1185">Reference proteome</keyword>
<dbReference type="CDD" id="cd16917">
    <property type="entry name" value="HATPase_UhpB-NarQ-NarX-like"/>
    <property type="match status" value="1"/>
</dbReference>
<keyword evidence="6 12" id="KW-0418">Kinase</keyword>
<dbReference type="PANTHER" id="PTHR24421:SF10">
    <property type="entry name" value="NITRATE_NITRITE SENSOR PROTEIN NARQ"/>
    <property type="match status" value="1"/>
</dbReference>
<evidence type="ECO:0000313" key="13">
    <source>
        <dbReference type="Proteomes" id="UP001064879"/>
    </source>
</evidence>
<evidence type="ECO:0000256" key="8">
    <source>
        <dbReference type="ARBA" id="ARBA00023012"/>
    </source>
</evidence>
<reference evidence="12" key="1">
    <citation type="submission" date="2022-03" db="EMBL/GenBank/DDBJ databases">
        <title>Brevibacterium spongiae sp. nov., isolated from marine sponge.</title>
        <authorList>
            <person name="Li Z."/>
            <person name="Zhang M."/>
        </authorList>
    </citation>
    <scope>NUCLEOTIDE SEQUENCE</scope>
    <source>
        <strain evidence="12">WHS-Z9</strain>
    </source>
</reference>
<dbReference type="EC" id="2.7.13.3" evidence="2"/>
<keyword evidence="5" id="KW-0547">Nucleotide-binding</keyword>
<keyword evidence="10" id="KW-0812">Transmembrane</keyword>
<proteinExistence type="predicted"/>
<feature type="transmembrane region" description="Helical" evidence="10">
    <location>
        <begin position="165"/>
        <end position="189"/>
    </location>
</feature>
<dbReference type="Gene3D" id="1.20.5.1930">
    <property type="match status" value="1"/>
</dbReference>
<dbReference type="Proteomes" id="UP001064879">
    <property type="component" value="Chromosome"/>
</dbReference>
<evidence type="ECO:0000256" key="7">
    <source>
        <dbReference type="ARBA" id="ARBA00022840"/>
    </source>
</evidence>
<evidence type="ECO:0000313" key="12">
    <source>
        <dbReference type="EMBL" id="UVI37356.1"/>
    </source>
</evidence>
<evidence type="ECO:0000256" key="4">
    <source>
        <dbReference type="ARBA" id="ARBA00022679"/>
    </source>
</evidence>
<keyword evidence="8" id="KW-0902">Two-component regulatory system</keyword>
<evidence type="ECO:0000256" key="3">
    <source>
        <dbReference type="ARBA" id="ARBA00022553"/>
    </source>
</evidence>
<feature type="transmembrane region" description="Helical" evidence="10">
    <location>
        <begin position="21"/>
        <end position="42"/>
    </location>
</feature>
<dbReference type="RefSeq" id="WP_265419898.1">
    <property type="nucleotide sequence ID" value="NZ_CP093443.1"/>
</dbReference>
<dbReference type="EMBL" id="CP093443">
    <property type="protein sequence ID" value="UVI37356.1"/>
    <property type="molecule type" value="Genomic_DNA"/>
</dbReference>
<dbReference type="InterPro" id="IPR011712">
    <property type="entry name" value="Sig_transdc_His_kin_sub3_dim/P"/>
</dbReference>
<evidence type="ECO:0000256" key="5">
    <source>
        <dbReference type="ARBA" id="ARBA00022741"/>
    </source>
</evidence>
<gene>
    <name evidence="12" type="ORF">L1F31_06830</name>
</gene>
<name>A0ABY5SWE3_9MICO</name>
<organism evidence="12 13">
    <name type="scientific">Brevibacterium spongiae</name>
    <dbReference type="NCBI Taxonomy" id="2909672"/>
    <lineage>
        <taxon>Bacteria</taxon>
        <taxon>Bacillati</taxon>
        <taxon>Actinomycetota</taxon>
        <taxon>Actinomycetes</taxon>
        <taxon>Micrococcales</taxon>
        <taxon>Brevibacteriaceae</taxon>
        <taxon>Brevibacterium</taxon>
    </lineage>
</organism>